<dbReference type="RefSeq" id="WP_050452975.1">
    <property type="nucleotide sequence ID" value="NZ_LFJJ01000032.1"/>
</dbReference>
<dbReference type="AlphaFoldDB" id="A0A0L0MFP6"/>
<evidence type="ECO:0000313" key="1">
    <source>
        <dbReference type="EMBL" id="KND61121.1"/>
    </source>
</evidence>
<proteinExistence type="predicted"/>
<accession>A0A0L0MFP6</accession>
<dbReference type="Proteomes" id="UP000036959">
    <property type="component" value="Unassembled WGS sequence"/>
</dbReference>
<name>A0A0L0MFP6_9BURK</name>
<dbReference type="PATRIC" id="fig|242163.4.peg.4478"/>
<comment type="caution">
    <text evidence="1">The sequence shown here is derived from an EMBL/GenBank/DDBJ whole genome shotgun (WGS) entry which is preliminary data.</text>
</comment>
<protein>
    <submittedName>
        <fullName evidence="1">Uncharacterized protein</fullName>
    </submittedName>
</protein>
<gene>
    <name evidence="1" type="ORF">BVER_02941c</name>
</gene>
<sequence length="83" mass="9270">MQAKILAHEKPDEAAAEEIHRFTFQLDDDYSGKLTDSISLRTARVIVANLGDGNAFIAMLREIVSAEPAQYDTLVGHVYLDRH</sequence>
<evidence type="ECO:0000313" key="2">
    <source>
        <dbReference type="Proteomes" id="UP000036959"/>
    </source>
</evidence>
<dbReference type="OrthoDB" id="9028706at2"/>
<organism evidence="1 2">
    <name type="scientific">Candidatus Burkholderia verschuerenii</name>
    <dbReference type="NCBI Taxonomy" id="242163"/>
    <lineage>
        <taxon>Bacteria</taxon>
        <taxon>Pseudomonadati</taxon>
        <taxon>Pseudomonadota</taxon>
        <taxon>Betaproteobacteria</taxon>
        <taxon>Burkholderiales</taxon>
        <taxon>Burkholderiaceae</taxon>
        <taxon>Burkholderia</taxon>
    </lineage>
</organism>
<keyword evidence="2" id="KW-1185">Reference proteome</keyword>
<dbReference type="EMBL" id="LFJJ01000032">
    <property type="protein sequence ID" value="KND61121.1"/>
    <property type="molecule type" value="Genomic_DNA"/>
</dbReference>
<reference evidence="2" key="1">
    <citation type="submission" date="2015-06" db="EMBL/GenBank/DDBJ databases">
        <title>Comparative genomics of Burkholderia leaf nodule symbionts.</title>
        <authorList>
            <person name="Carlier A."/>
            <person name="Eberl L."/>
            <person name="Pinto-Carbo M."/>
        </authorList>
    </citation>
    <scope>NUCLEOTIDE SEQUENCE [LARGE SCALE GENOMIC DNA]</scope>
    <source>
        <strain evidence="2">UZHbot4</strain>
    </source>
</reference>